<reference evidence="2 3" key="1">
    <citation type="submission" date="2023-07" db="EMBL/GenBank/DDBJ databases">
        <title>Sorghum-associated microbial communities from plants grown in Nebraska, USA.</title>
        <authorList>
            <person name="Schachtman D."/>
        </authorList>
    </citation>
    <scope>NUCLEOTIDE SEQUENCE [LARGE SCALE GENOMIC DNA]</scope>
    <source>
        <strain evidence="2 3">3262</strain>
    </source>
</reference>
<dbReference type="Gene3D" id="3.40.630.30">
    <property type="match status" value="1"/>
</dbReference>
<evidence type="ECO:0000313" key="3">
    <source>
        <dbReference type="Proteomes" id="UP001247620"/>
    </source>
</evidence>
<sequence>MKIEDISIRTTIRPGDLGYIMHRHGKLYGEEYSYGVAFETYVGSGLHEFYSNYDPEKDRVWIGEHNGQIVGFVLLMHRENDAAQLRYFYLEPAYRGMAGGKNSCSFTLIF</sequence>
<evidence type="ECO:0000259" key="1">
    <source>
        <dbReference type="Pfam" id="PF00583"/>
    </source>
</evidence>
<dbReference type="InterPro" id="IPR000182">
    <property type="entry name" value="GNAT_dom"/>
</dbReference>
<keyword evidence="3" id="KW-1185">Reference proteome</keyword>
<evidence type="ECO:0000313" key="2">
    <source>
        <dbReference type="EMBL" id="MDR6944239.1"/>
    </source>
</evidence>
<dbReference type="CDD" id="cd04301">
    <property type="entry name" value="NAT_SF"/>
    <property type="match status" value="1"/>
</dbReference>
<accession>A0ABU1TG62</accession>
<dbReference type="EMBL" id="JAVDUU010000004">
    <property type="protein sequence ID" value="MDR6944239.1"/>
    <property type="molecule type" value="Genomic_DNA"/>
</dbReference>
<dbReference type="Pfam" id="PF00583">
    <property type="entry name" value="Acetyltransf_1"/>
    <property type="match status" value="1"/>
</dbReference>
<dbReference type="SUPFAM" id="SSF55729">
    <property type="entry name" value="Acyl-CoA N-acyltransferases (Nat)"/>
    <property type="match status" value="1"/>
</dbReference>
<gene>
    <name evidence="2" type="ORF">J2W55_004099</name>
</gene>
<name>A0ABU1TG62_9SPHI</name>
<protein>
    <recommendedName>
        <fullName evidence="1">N-acetyltransferase domain-containing protein</fullName>
    </recommendedName>
</protein>
<proteinExistence type="predicted"/>
<dbReference type="Proteomes" id="UP001247620">
    <property type="component" value="Unassembled WGS sequence"/>
</dbReference>
<dbReference type="InterPro" id="IPR016181">
    <property type="entry name" value="Acyl_CoA_acyltransferase"/>
</dbReference>
<feature type="domain" description="N-acetyltransferase" evidence="1">
    <location>
        <begin position="50"/>
        <end position="100"/>
    </location>
</feature>
<comment type="caution">
    <text evidence="2">The sequence shown here is derived from an EMBL/GenBank/DDBJ whole genome shotgun (WGS) entry which is preliminary data.</text>
</comment>
<organism evidence="2 3">
    <name type="scientific">Mucilaginibacter pocheonensis</name>
    <dbReference type="NCBI Taxonomy" id="398050"/>
    <lineage>
        <taxon>Bacteria</taxon>
        <taxon>Pseudomonadati</taxon>
        <taxon>Bacteroidota</taxon>
        <taxon>Sphingobacteriia</taxon>
        <taxon>Sphingobacteriales</taxon>
        <taxon>Sphingobacteriaceae</taxon>
        <taxon>Mucilaginibacter</taxon>
    </lineage>
</organism>